<evidence type="ECO:0000256" key="9">
    <source>
        <dbReference type="RuleBase" id="RU363032"/>
    </source>
</evidence>
<feature type="domain" description="ABC transmembrane type-1" evidence="11">
    <location>
        <begin position="98"/>
        <end position="278"/>
    </location>
</feature>
<dbReference type="Pfam" id="PF00528">
    <property type="entry name" value="BPD_transp_1"/>
    <property type="match status" value="1"/>
</dbReference>
<gene>
    <name evidence="12" type="ORF">BWR60_00965</name>
</gene>
<keyword evidence="4" id="KW-1003">Cell membrane</keyword>
<sequence length="294" mass="31723">MTPPPSDSALALVPAPDSRRFRSEAAPDPRRSARPRARRLGPGRPIAYGWTFGPLLLLAVWSAGSATGLIDTRTLAAPWTVVTTAADLIAEGRLQDNLLTSLGRSAQGLFWGVLAGLVLGLLAGLTRIGEYLIDGPVQIKRAIPALALIPLLMLWLGIGEGMKIATIALIVFAPVYIQTHDGLRSIDSRYVELAETLGVGRQDFLRHIALPAALPGFFLGLRFAVNYSWLALVVVEQVNSTSGIGYMIELARTYGQTEIIILGLVVYALLGLTSDALVRLLQRRVLSWRRTLAG</sequence>
<keyword evidence="3 9" id="KW-0813">Transport</keyword>
<dbReference type="Gene3D" id="1.10.3720.10">
    <property type="entry name" value="MetI-like"/>
    <property type="match status" value="1"/>
</dbReference>
<dbReference type="RefSeq" id="WP_088149127.1">
    <property type="nucleotide sequence ID" value="NZ_NHON01000001.1"/>
</dbReference>
<evidence type="ECO:0000256" key="5">
    <source>
        <dbReference type="ARBA" id="ARBA00022692"/>
    </source>
</evidence>
<evidence type="ECO:0000256" key="2">
    <source>
        <dbReference type="ARBA" id="ARBA00009306"/>
    </source>
</evidence>
<dbReference type="CDD" id="cd06261">
    <property type="entry name" value="TM_PBP2"/>
    <property type="match status" value="1"/>
</dbReference>
<dbReference type="EMBL" id="NHON01000001">
    <property type="protein sequence ID" value="OWJ69137.1"/>
    <property type="molecule type" value="Genomic_DNA"/>
</dbReference>
<feature type="transmembrane region" description="Helical" evidence="9">
    <location>
        <begin position="204"/>
        <end position="225"/>
    </location>
</feature>
<feature type="transmembrane region" description="Helical" evidence="9">
    <location>
        <begin position="259"/>
        <end position="281"/>
    </location>
</feature>
<evidence type="ECO:0000256" key="8">
    <source>
        <dbReference type="ARBA" id="ARBA00056719"/>
    </source>
</evidence>
<dbReference type="Proteomes" id="UP000196655">
    <property type="component" value="Unassembled WGS sequence"/>
</dbReference>
<evidence type="ECO:0000256" key="10">
    <source>
        <dbReference type="SAM" id="MobiDB-lite"/>
    </source>
</evidence>
<accession>A0A211ZVN9</accession>
<comment type="similarity">
    <text evidence="2 9">Belongs to the binding-protein-dependent transport system permease family.</text>
</comment>
<dbReference type="AlphaFoldDB" id="A0A211ZVN9"/>
<evidence type="ECO:0000256" key="3">
    <source>
        <dbReference type="ARBA" id="ARBA00022448"/>
    </source>
</evidence>
<comment type="caution">
    <text evidence="12">The sequence shown here is derived from an EMBL/GenBank/DDBJ whole genome shotgun (WGS) entry which is preliminary data.</text>
</comment>
<evidence type="ECO:0000256" key="7">
    <source>
        <dbReference type="ARBA" id="ARBA00023136"/>
    </source>
</evidence>
<keyword evidence="6 9" id="KW-1133">Transmembrane helix</keyword>
<feature type="region of interest" description="Disordered" evidence="10">
    <location>
        <begin position="1"/>
        <end position="38"/>
    </location>
</feature>
<feature type="transmembrane region" description="Helical" evidence="9">
    <location>
        <begin position="164"/>
        <end position="183"/>
    </location>
</feature>
<feature type="compositionally biased region" description="Basic and acidic residues" evidence="10">
    <location>
        <begin position="17"/>
        <end position="31"/>
    </location>
</feature>
<evidence type="ECO:0000256" key="4">
    <source>
        <dbReference type="ARBA" id="ARBA00022475"/>
    </source>
</evidence>
<protein>
    <submittedName>
        <fullName evidence="12">ABC transporter permease</fullName>
    </submittedName>
</protein>
<keyword evidence="7 9" id="KW-0472">Membrane</keyword>
<organism evidence="12 13">
    <name type="scientific">Inquilinus limosus</name>
    <dbReference type="NCBI Taxonomy" id="171674"/>
    <lineage>
        <taxon>Bacteria</taxon>
        <taxon>Pseudomonadati</taxon>
        <taxon>Pseudomonadota</taxon>
        <taxon>Alphaproteobacteria</taxon>
        <taxon>Rhodospirillales</taxon>
        <taxon>Rhodospirillaceae</taxon>
        <taxon>Inquilinus</taxon>
    </lineage>
</organism>
<evidence type="ECO:0000256" key="1">
    <source>
        <dbReference type="ARBA" id="ARBA00004651"/>
    </source>
</evidence>
<keyword evidence="13" id="KW-1185">Reference proteome</keyword>
<dbReference type="GO" id="GO:0042918">
    <property type="term" value="P:alkanesulfonate transmembrane transport"/>
    <property type="evidence" value="ECO:0007669"/>
    <property type="project" value="UniProtKB-ARBA"/>
</dbReference>
<reference evidence="13" key="1">
    <citation type="submission" date="2017-05" db="EMBL/GenBank/DDBJ databases">
        <authorList>
            <person name="Macchi M."/>
            <person name="Festa S."/>
            <person name="Coppotelli B.M."/>
            <person name="Morelli I.S."/>
        </authorList>
    </citation>
    <scope>NUCLEOTIDE SEQUENCE [LARGE SCALE GENOMIC DNA]</scope>
    <source>
        <strain evidence="13">I</strain>
    </source>
</reference>
<dbReference type="PROSITE" id="PS50928">
    <property type="entry name" value="ABC_TM1"/>
    <property type="match status" value="1"/>
</dbReference>
<name>A0A211ZVN9_9PROT</name>
<feature type="transmembrane region" description="Helical" evidence="9">
    <location>
        <begin position="141"/>
        <end position="158"/>
    </location>
</feature>
<dbReference type="GO" id="GO:0005886">
    <property type="term" value="C:plasma membrane"/>
    <property type="evidence" value="ECO:0007669"/>
    <property type="project" value="UniProtKB-SubCell"/>
</dbReference>
<comment type="subcellular location">
    <subcellularLocation>
        <location evidence="1 9">Cell membrane</location>
        <topology evidence="1 9">Multi-pass membrane protein</topology>
    </subcellularLocation>
</comment>
<keyword evidence="5 9" id="KW-0812">Transmembrane</keyword>
<dbReference type="InterPro" id="IPR000515">
    <property type="entry name" value="MetI-like"/>
</dbReference>
<comment type="function">
    <text evidence="8">Probably part of an ABC transporter complex. Probably responsible for the translocation of the substrate across the membrane.</text>
</comment>
<feature type="transmembrane region" description="Helical" evidence="9">
    <location>
        <begin position="46"/>
        <end position="70"/>
    </location>
</feature>
<evidence type="ECO:0000313" key="12">
    <source>
        <dbReference type="EMBL" id="OWJ69137.1"/>
    </source>
</evidence>
<dbReference type="FunFam" id="1.10.3720.10:FF:000003">
    <property type="entry name" value="Aliphatic sulfonate ABC transporter permease"/>
    <property type="match status" value="1"/>
</dbReference>
<dbReference type="InterPro" id="IPR035906">
    <property type="entry name" value="MetI-like_sf"/>
</dbReference>
<proteinExistence type="inferred from homology"/>
<dbReference type="OrthoDB" id="9799271at2"/>
<dbReference type="PANTHER" id="PTHR30151:SF38">
    <property type="entry name" value="ALIPHATIC SULFONATES TRANSPORT PERMEASE PROTEIN SSUC-RELATED"/>
    <property type="match status" value="1"/>
</dbReference>
<dbReference type="PANTHER" id="PTHR30151">
    <property type="entry name" value="ALKANE SULFONATE ABC TRANSPORTER-RELATED, MEMBRANE SUBUNIT"/>
    <property type="match status" value="1"/>
</dbReference>
<feature type="transmembrane region" description="Helical" evidence="9">
    <location>
        <begin position="108"/>
        <end position="129"/>
    </location>
</feature>
<dbReference type="SUPFAM" id="SSF161098">
    <property type="entry name" value="MetI-like"/>
    <property type="match status" value="1"/>
</dbReference>
<evidence type="ECO:0000259" key="11">
    <source>
        <dbReference type="PROSITE" id="PS50928"/>
    </source>
</evidence>
<evidence type="ECO:0000313" key="13">
    <source>
        <dbReference type="Proteomes" id="UP000196655"/>
    </source>
</evidence>
<evidence type="ECO:0000256" key="6">
    <source>
        <dbReference type="ARBA" id="ARBA00022989"/>
    </source>
</evidence>